<accession>A0A392R974</accession>
<dbReference type="Proteomes" id="UP000265520">
    <property type="component" value="Unassembled WGS sequence"/>
</dbReference>
<feature type="non-terminal residue" evidence="1">
    <location>
        <position position="93"/>
    </location>
</feature>
<name>A0A392R974_9FABA</name>
<keyword evidence="2" id="KW-1185">Reference proteome</keyword>
<reference evidence="1 2" key="1">
    <citation type="journal article" date="2018" name="Front. Plant Sci.">
        <title>Red Clover (Trifolium pratense) and Zigzag Clover (T. medium) - A Picture of Genomic Similarities and Differences.</title>
        <authorList>
            <person name="Dluhosova J."/>
            <person name="Istvanek J."/>
            <person name="Nedelnik J."/>
            <person name="Repkova J."/>
        </authorList>
    </citation>
    <scope>NUCLEOTIDE SEQUENCE [LARGE SCALE GENOMIC DNA]</scope>
    <source>
        <strain evidence="2">cv. 10/8</strain>
        <tissue evidence="1">Leaf</tissue>
    </source>
</reference>
<protein>
    <submittedName>
        <fullName evidence="1">Uncharacterized protein</fullName>
    </submittedName>
</protein>
<evidence type="ECO:0000313" key="1">
    <source>
        <dbReference type="EMBL" id="MCI32809.1"/>
    </source>
</evidence>
<proteinExistence type="predicted"/>
<organism evidence="1 2">
    <name type="scientific">Trifolium medium</name>
    <dbReference type="NCBI Taxonomy" id="97028"/>
    <lineage>
        <taxon>Eukaryota</taxon>
        <taxon>Viridiplantae</taxon>
        <taxon>Streptophyta</taxon>
        <taxon>Embryophyta</taxon>
        <taxon>Tracheophyta</taxon>
        <taxon>Spermatophyta</taxon>
        <taxon>Magnoliopsida</taxon>
        <taxon>eudicotyledons</taxon>
        <taxon>Gunneridae</taxon>
        <taxon>Pentapetalae</taxon>
        <taxon>rosids</taxon>
        <taxon>fabids</taxon>
        <taxon>Fabales</taxon>
        <taxon>Fabaceae</taxon>
        <taxon>Papilionoideae</taxon>
        <taxon>50 kb inversion clade</taxon>
        <taxon>NPAAA clade</taxon>
        <taxon>Hologalegina</taxon>
        <taxon>IRL clade</taxon>
        <taxon>Trifolieae</taxon>
        <taxon>Trifolium</taxon>
    </lineage>
</organism>
<dbReference type="EMBL" id="LXQA010198909">
    <property type="protein sequence ID" value="MCI32809.1"/>
    <property type="molecule type" value="Genomic_DNA"/>
</dbReference>
<dbReference type="AlphaFoldDB" id="A0A392R974"/>
<sequence>MPARKVTPAAFSKMEAKVEALESEISIVRSTLTDVHNAVKQNHASLLAMLEKCLGKTTMEGEGSASLSVKLSANLDRISSEKKKGEGSSMNEL</sequence>
<evidence type="ECO:0000313" key="2">
    <source>
        <dbReference type="Proteomes" id="UP000265520"/>
    </source>
</evidence>
<comment type="caution">
    <text evidence="1">The sequence shown here is derived from an EMBL/GenBank/DDBJ whole genome shotgun (WGS) entry which is preliminary data.</text>
</comment>